<feature type="region of interest" description="Disordered" evidence="1">
    <location>
        <begin position="81"/>
        <end position="132"/>
    </location>
</feature>
<comment type="caution">
    <text evidence="2">The sequence shown here is derived from an EMBL/GenBank/DDBJ whole genome shotgun (WGS) entry which is preliminary data.</text>
</comment>
<dbReference type="PANTHER" id="PTHR38654:SF1">
    <property type="entry name" value="BUCKY BALL"/>
    <property type="match status" value="1"/>
</dbReference>
<organism evidence="2 3">
    <name type="scientific">Muraenolepis orangiensis</name>
    <name type="common">Patagonian moray cod</name>
    <dbReference type="NCBI Taxonomy" id="630683"/>
    <lineage>
        <taxon>Eukaryota</taxon>
        <taxon>Metazoa</taxon>
        <taxon>Chordata</taxon>
        <taxon>Craniata</taxon>
        <taxon>Vertebrata</taxon>
        <taxon>Euteleostomi</taxon>
        <taxon>Actinopterygii</taxon>
        <taxon>Neopterygii</taxon>
        <taxon>Teleostei</taxon>
        <taxon>Neoteleostei</taxon>
        <taxon>Acanthomorphata</taxon>
        <taxon>Zeiogadaria</taxon>
        <taxon>Gadariae</taxon>
        <taxon>Gadiformes</taxon>
        <taxon>Muraenolepidoidei</taxon>
        <taxon>Muraenolepididae</taxon>
        <taxon>Muraenolepis</taxon>
    </lineage>
</organism>
<evidence type="ECO:0000256" key="1">
    <source>
        <dbReference type="SAM" id="MobiDB-lite"/>
    </source>
</evidence>
<feature type="compositionally biased region" description="Polar residues" evidence="1">
    <location>
        <begin position="114"/>
        <end position="124"/>
    </location>
</feature>
<gene>
    <name evidence="2" type="ORF">NHX12_004808</name>
</gene>
<evidence type="ECO:0000313" key="3">
    <source>
        <dbReference type="Proteomes" id="UP001148018"/>
    </source>
</evidence>
<name>A0A9Q0DYG7_9TELE</name>
<proteinExistence type="predicted"/>
<dbReference type="AlphaFoldDB" id="A0A9Q0DYG7"/>
<keyword evidence="3" id="KW-1185">Reference proteome</keyword>
<dbReference type="EMBL" id="JANIIK010000111">
    <property type="protein sequence ID" value="KAJ3595505.1"/>
    <property type="molecule type" value="Genomic_DNA"/>
</dbReference>
<evidence type="ECO:0000313" key="2">
    <source>
        <dbReference type="EMBL" id="KAJ3595505.1"/>
    </source>
</evidence>
<dbReference type="PANTHER" id="PTHR38654">
    <property type="entry name" value="BUCKY BALL-RELATED"/>
    <property type="match status" value="1"/>
</dbReference>
<protein>
    <submittedName>
        <fullName evidence="2">Uncharacterized protein</fullName>
    </submittedName>
</protein>
<dbReference type="InterPro" id="IPR053309">
    <property type="entry name" value="Balbiani_Body_Formation"/>
</dbReference>
<reference evidence="2" key="1">
    <citation type="submission" date="2022-07" db="EMBL/GenBank/DDBJ databases">
        <title>Chromosome-level genome of Muraenolepis orangiensis.</title>
        <authorList>
            <person name="Kim J."/>
        </authorList>
    </citation>
    <scope>NUCLEOTIDE SEQUENCE</scope>
    <source>
        <strain evidence="2">KU_S4_2022</strain>
        <tissue evidence="2">Muscle</tissue>
    </source>
</reference>
<accession>A0A9Q0DYG7</accession>
<feature type="compositionally biased region" description="Polar residues" evidence="1">
    <location>
        <begin position="426"/>
        <end position="436"/>
    </location>
</feature>
<feature type="compositionally biased region" description="Polar residues" evidence="1">
    <location>
        <begin position="81"/>
        <end position="98"/>
    </location>
</feature>
<feature type="region of interest" description="Disordered" evidence="1">
    <location>
        <begin position="412"/>
        <end position="459"/>
    </location>
</feature>
<dbReference type="Proteomes" id="UP001148018">
    <property type="component" value="Unassembled WGS sequence"/>
</dbReference>
<feature type="region of interest" description="Disordered" evidence="1">
    <location>
        <begin position="156"/>
        <end position="200"/>
    </location>
</feature>
<sequence length="459" mass="50155">MPPFLHYQWPMPFPYNPFTGFPAMGYGMGMPPFPPNPYMEAPGYMLPQPHLQQVNYRRLLHAQFPAASAPYQNQNRRFQPQHVSVRETVSSEVQTEPAQTGYADGSPMAGSESGHGTNSSTPSPLGSCGGKQSHAAVENYAAAGSDTEGNLLVGKMGSSEDTVKRDSETLSTKPKAMKSQTRTPLAAQNGKKSRVGQENVSCRHGSDANAELWSMCSSDGLVPVCSSSDREDEVSTKERRVSFPDILMSWVGGIPLMVPPEFSDDPVPKRKEQLTAEDVDLAKKISCNNLATKSKQSEDDLVDTVFSPKSEVLCKILRLPSYICEIQSMSNALNDPAVIVDSIVAQIHSRNGMSQNTPVDPPNQFQKVPDNEVVLDDYDESSLHEATDVDCGIQCTKLQDCPDCESHNKDVTIEATSKTSERHQTQTRSNKPPSQRNRQEGQEESPMGYGRPGKSTGGN</sequence>
<dbReference type="OrthoDB" id="8963060at2759"/>